<feature type="region of interest" description="Disordered" evidence="1">
    <location>
        <begin position="992"/>
        <end position="1011"/>
    </location>
</feature>
<dbReference type="PROSITE" id="PS50011">
    <property type="entry name" value="PROTEIN_KINASE_DOM"/>
    <property type="match status" value="1"/>
</dbReference>
<evidence type="ECO:0000313" key="4">
    <source>
        <dbReference type="Proteomes" id="UP000800036"/>
    </source>
</evidence>
<evidence type="ECO:0000256" key="1">
    <source>
        <dbReference type="SAM" id="MobiDB-lite"/>
    </source>
</evidence>
<dbReference type="PANTHER" id="PTHR24359:SF1">
    <property type="entry name" value="INHIBITOR OF NUCLEAR FACTOR KAPPA-B KINASE EPSILON SUBUNIT HOMOLOG 1-RELATED"/>
    <property type="match status" value="1"/>
</dbReference>
<sequence length="1022" mass="115565">MRRPPRPGSAEEPRPEPNGLLRACQHIIYQQPVAQYCRGPAFPLANMAAPYASPLHRSPTFPHFSVADVSKLPDVVVDFLQHLESPSTRAVAVDHSLPPPHTRSFVPISALRRYLTPGVIRRLLVYYFRSGKDWKQVHEDYMIVFTILVCINKVPWLHHFLERPRLADKYLPFTHCHDWRPDCHDFFDYFVQAQWQFCAQKLEKNKLNHAPVDERVIVPFVKKRTINEGTDSVKYEVEVHPDYNFLVRDDQDCPVTNTFFLKSCVAENAGYHNNEVVAYQALRDQDDVQPYLAQFHGSWIQGGTYNLLLEYVGGGTLTAFMEGTEIPARQEHIMRFWEGLLNLIIPLMRIHSLPYADDGHPDLRGIHHDIKPDNILVTTKFGPSTFDVMFKLADLGLTDFEYAVKRGVELSSKNNRGTQMFSPPELCVEEDDMFLQKTVLDAKPSKDIWAFGCVLSEAATWLVLGKEALHRYRWERIAATHKVPKLRETSHTGCFHDGTKVLQEVLDTHMKIRERLRRNDKITEKVVDLVEEMLGGASSRPTAVDVRRRSRSALQIAQRLSHLGSTNDDEDDYLYPEIFTTPRSPGFERKEPPQLPPELNGVVPGLGVSFSPNVQVRAAETVKANASTTNKSLTSPTEPIKLEHRVTSPHVSPHPGMISSITINPNGVYKDLPTRTRPAPSAPAAQCDQDQGFIPRDFQNHSPQPSEANGKFNLGHDKTNHTGSLAHEHIPEPQNTPTNPTSPKIKCRPHFPVATIGDVERYILRAKLNSRTAHLDGEDWLKPLNGRDQIFLFDDSGSMKEHWDSAKRTFSALGYIVKGKDPDGMEIRSTMDTSFKKRNKDRGPLRKALSTLQPGGECDIGRTLGQILRDLHPDNAKDTNGHGFFWSKQKWGVNIYVLTDGVWEDGDDWIARVVEPIKKLIDSGMQKGQLGIQFIQFGSDPVGTARLRMLDDHLKDHGVAEDFIDTEPFTGNIFKMLLGSIDDAADRQKPRRLSMPAAKHERHASVLSTTSTTASFKKETYA</sequence>
<dbReference type="InterPro" id="IPR036465">
    <property type="entry name" value="vWFA_dom_sf"/>
</dbReference>
<dbReference type="OrthoDB" id="5986190at2759"/>
<feature type="compositionally biased region" description="Polar residues" evidence="1">
    <location>
        <begin position="733"/>
        <end position="742"/>
    </location>
</feature>
<name>A0A6A5VGB8_9PLEO</name>
<dbReference type="PANTHER" id="PTHR24359">
    <property type="entry name" value="SERINE/THREONINE-PROTEIN KINASE SBK1"/>
    <property type="match status" value="1"/>
</dbReference>
<feature type="region of interest" description="Disordered" evidence="1">
    <location>
        <begin position="727"/>
        <end position="747"/>
    </location>
</feature>
<dbReference type="GO" id="GO:0004674">
    <property type="term" value="F:protein serine/threonine kinase activity"/>
    <property type="evidence" value="ECO:0007669"/>
    <property type="project" value="TreeGrafter"/>
</dbReference>
<proteinExistence type="predicted"/>
<dbReference type="Proteomes" id="UP000800036">
    <property type="component" value="Unassembled WGS sequence"/>
</dbReference>
<dbReference type="SMART" id="SM00220">
    <property type="entry name" value="S_TKc"/>
    <property type="match status" value="1"/>
</dbReference>
<protein>
    <recommendedName>
        <fullName evidence="2">Protein kinase domain-containing protein</fullName>
    </recommendedName>
</protein>
<dbReference type="AlphaFoldDB" id="A0A6A5VGB8"/>
<dbReference type="Pfam" id="PF00069">
    <property type="entry name" value="Pkinase"/>
    <property type="match status" value="1"/>
</dbReference>
<dbReference type="InterPro" id="IPR000719">
    <property type="entry name" value="Prot_kinase_dom"/>
</dbReference>
<organism evidence="3 4">
    <name type="scientific">Bimuria novae-zelandiae CBS 107.79</name>
    <dbReference type="NCBI Taxonomy" id="1447943"/>
    <lineage>
        <taxon>Eukaryota</taxon>
        <taxon>Fungi</taxon>
        <taxon>Dikarya</taxon>
        <taxon>Ascomycota</taxon>
        <taxon>Pezizomycotina</taxon>
        <taxon>Dothideomycetes</taxon>
        <taxon>Pleosporomycetidae</taxon>
        <taxon>Pleosporales</taxon>
        <taxon>Massarineae</taxon>
        <taxon>Didymosphaeriaceae</taxon>
        <taxon>Bimuria</taxon>
    </lineage>
</organism>
<feature type="region of interest" description="Disordered" evidence="1">
    <location>
        <begin position="674"/>
        <end position="712"/>
    </location>
</feature>
<evidence type="ECO:0000259" key="2">
    <source>
        <dbReference type="PROSITE" id="PS50011"/>
    </source>
</evidence>
<dbReference type="InterPro" id="IPR011009">
    <property type="entry name" value="Kinase-like_dom_sf"/>
</dbReference>
<evidence type="ECO:0000313" key="3">
    <source>
        <dbReference type="EMBL" id="KAF1974922.1"/>
    </source>
</evidence>
<gene>
    <name evidence="3" type="ORF">BU23DRAFT_553149</name>
</gene>
<dbReference type="Gene3D" id="3.40.50.410">
    <property type="entry name" value="von Willebrand factor, type A domain"/>
    <property type="match status" value="1"/>
</dbReference>
<reference evidence="3" key="1">
    <citation type="journal article" date="2020" name="Stud. Mycol.">
        <title>101 Dothideomycetes genomes: a test case for predicting lifestyles and emergence of pathogens.</title>
        <authorList>
            <person name="Haridas S."/>
            <person name="Albert R."/>
            <person name="Binder M."/>
            <person name="Bloem J."/>
            <person name="Labutti K."/>
            <person name="Salamov A."/>
            <person name="Andreopoulos B."/>
            <person name="Baker S."/>
            <person name="Barry K."/>
            <person name="Bills G."/>
            <person name="Bluhm B."/>
            <person name="Cannon C."/>
            <person name="Castanera R."/>
            <person name="Culley D."/>
            <person name="Daum C."/>
            <person name="Ezra D."/>
            <person name="Gonzalez J."/>
            <person name="Henrissat B."/>
            <person name="Kuo A."/>
            <person name="Liang C."/>
            <person name="Lipzen A."/>
            <person name="Lutzoni F."/>
            <person name="Magnuson J."/>
            <person name="Mondo S."/>
            <person name="Nolan M."/>
            <person name="Ohm R."/>
            <person name="Pangilinan J."/>
            <person name="Park H.-J."/>
            <person name="Ramirez L."/>
            <person name="Alfaro M."/>
            <person name="Sun H."/>
            <person name="Tritt A."/>
            <person name="Yoshinaga Y."/>
            <person name="Zwiers L.-H."/>
            <person name="Turgeon B."/>
            <person name="Goodwin S."/>
            <person name="Spatafora J."/>
            <person name="Crous P."/>
            <person name="Grigoriev I."/>
        </authorList>
    </citation>
    <scope>NUCLEOTIDE SEQUENCE</scope>
    <source>
        <strain evidence="3">CBS 107.79</strain>
    </source>
</reference>
<keyword evidence="4" id="KW-1185">Reference proteome</keyword>
<dbReference type="EMBL" id="ML976673">
    <property type="protein sequence ID" value="KAF1974922.1"/>
    <property type="molecule type" value="Genomic_DNA"/>
</dbReference>
<feature type="compositionally biased region" description="Low complexity" evidence="1">
    <location>
        <begin position="675"/>
        <end position="685"/>
    </location>
</feature>
<accession>A0A6A5VGB8</accession>
<dbReference type="SUPFAM" id="SSF56112">
    <property type="entry name" value="Protein kinase-like (PK-like)"/>
    <property type="match status" value="1"/>
</dbReference>
<dbReference type="Gene3D" id="1.10.510.10">
    <property type="entry name" value="Transferase(Phosphotransferase) domain 1"/>
    <property type="match status" value="1"/>
</dbReference>
<dbReference type="SUPFAM" id="SSF53300">
    <property type="entry name" value="vWA-like"/>
    <property type="match status" value="1"/>
</dbReference>
<feature type="domain" description="Protein kinase" evidence="2">
    <location>
        <begin position="220"/>
        <end position="554"/>
    </location>
</feature>
<dbReference type="GO" id="GO:0005524">
    <property type="term" value="F:ATP binding"/>
    <property type="evidence" value="ECO:0007669"/>
    <property type="project" value="InterPro"/>
</dbReference>